<comment type="caution">
    <text evidence="1">The sequence shown here is derived from an EMBL/GenBank/DDBJ whole genome shotgun (WGS) entry which is preliminary data.</text>
</comment>
<dbReference type="EMBL" id="CAUYUJ010010524">
    <property type="protein sequence ID" value="CAK0829591.1"/>
    <property type="molecule type" value="Genomic_DNA"/>
</dbReference>
<feature type="non-terminal residue" evidence="1">
    <location>
        <position position="218"/>
    </location>
</feature>
<sequence>ALNQKCDRQNMSLKKTIAWGAEVMDNLIEVGLRALGRGCELSLEPPAKATSWKTAQSLMNFREQLCEVTAAGCAWGMRGREPGQAACNNWRSPVPNQRAAEVLGRKCPRDHERRQLDGSKRAADSARYPEALCRALSREVLVRALVTGITAGASEIEGAPRELTQGHPEQAEAMTIKNDAETEGPTGELRKSVRLKLHRLHSQLGHPGARAFKEFLLP</sequence>
<gene>
    <name evidence="1" type="ORF">PCOR1329_LOCUS28485</name>
</gene>
<keyword evidence="2" id="KW-1185">Reference proteome</keyword>
<organism evidence="1 2">
    <name type="scientific">Prorocentrum cordatum</name>
    <dbReference type="NCBI Taxonomy" id="2364126"/>
    <lineage>
        <taxon>Eukaryota</taxon>
        <taxon>Sar</taxon>
        <taxon>Alveolata</taxon>
        <taxon>Dinophyceae</taxon>
        <taxon>Prorocentrales</taxon>
        <taxon>Prorocentraceae</taxon>
        <taxon>Prorocentrum</taxon>
    </lineage>
</organism>
<reference evidence="1" key="1">
    <citation type="submission" date="2023-10" db="EMBL/GenBank/DDBJ databases">
        <authorList>
            <person name="Chen Y."/>
            <person name="Shah S."/>
            <person name="Dougan E. K."/>
            <person name="Thang M."/>
            <person name="Chan C."/>
        </authorList>
    </citation>
    <scope>NUCLEOTIDE SEQUENCE [LARGE SCALE GENOMIC DNA]</scope>
</reference>
<evidence type="ECO:0000313" key="2">
    <source>
        <dbReference type="Proteomes" id="UP001189429"/>
    </source>
</evidence>
<proteinExistence type="predicted"/>
<feature type="non-terminal residue" evidence="1">
    <location>
        <position position="1"/>
    </location>
</feature>
<accession>A0ABN9SC79</accession>
<evidence type="ECO:0000313" key="1">
    <source>
        <dbReference type="EMBL" id="CAK0829591.1"/>
    </source>
</evidence>
<protein>
    <submittedName>
        <fullName evidence="1">Uncharacterized protein</fullName>
    </submittedName>
</protein>
<dbReference type="Proteomes" id="UP001189429">
    <property type="component" value="Unassembled WGS sequence"/>
</dbReference>
<name>A0ABN9SC79_9DINO</name>